<evidence type="ECO:0000313" key="1">
    <source>
        <dbReference type="EMBL" id="KAF2554408.1"/>
    </source>
</evidence>
<dbReference type="EMBL" id="QGKW02001988">
    <property type="protein sequence ID" value="KAF2554408.1"/>
    <property type="molecule type" value="Genomic_DNA"/>
</dbReference>
<accession>A0A8S9HET9</accession>
<name>A0A8S9HET9_BRACR</name>
<sequence length="117" mass="12756">MHRSLLITGCFRDARNRSAISGSLKSSSRARVLAMGFNSSQSIYLMRSSPDDYADDLENLYTVYGVDCAVVPDLASASETPKTVRGGYFGAYLSFFQSCSLTFPIPEPILEILAELG</sequence>
<reference evidence="1" key="1">
    <citation type="submission" date="2019-12" db="EMBL/GenBank/DDBJ databases">
        <title>Genome sequencing and annotation of Brassica cretica.</title>
        <authorList>
            <person name="Studholme D.J."/>
            <person name="Sarris P.F."/>
        </authorList>
    </citation>
    <scope>NUCLEOTIDE SEQUENCE</scope>
    <source>
        <strain evidence="1">PFS-001/15</strain>
        <tissue evidence="1">Leaf</tissue>
    </source>
</reference>
<proteinExistence type="predicted"/>
<evidence type="ECO:0000313" key="2">
    <source>
        <dbReference type="Proteomes" id="UP000712281"/>
    </source>
</evidence>
<dbReference type="AlphaFoldDB" id="A0A8S9HET9"/>
<comment type="caution">
    <text evidence="1">The sequence shown here is derived from an EMBL/GenBank/DDBJ whole genome shotgun (WGS) entry which is preliminary data.</text>
</comment>
<gene>
    <name evidence="1" type="ORF">F2Q68_00034007</name>
</gene>
<protein>
    <submittedName>
        <fullName evidence="1">Uncharacterized protein</fullName>
    </submittedName>
</protein>
<dbReference type="Proteomes" id="UP000712281">
    <property type="component" value="Unassembled WGS sequence"/>
</dbReference>
<organism evidence="1 2">
    <name type="scientific">Brassica cretica</name>
    <name type="common">Mustard</name>
    <dbReference type="NCBI Taxonomy" id="69181"/>
    <lineage>
        <taxon>Eukaryota</taxon>
        <taxon>Viridiplantae</taxon>
        <taxon>Streptophyta</taxon>
        <taxon>Embryophyta</taxon>
        <taxon>Tracheophyta</taxon>
        <taxon>Spermatophyta</taxon>
        <taxon>Magnoliopsida</taxon>
        <taxon>eudicotyledons</taxon>
        <taxon>Gunneridae</taxon>
        <taxon>Pentapetalae</taxon>
        <taxon>rosids</taxon>
        <taxon>malvids</taxon>
        <taxon>Brassicales</taxon>
        <taxon>Brassicaceae</taxon>
        <taxon>Brassiceae</taxon>
        <taxon>Brassica</taxon>
    </lineage>
</organism>